<organism evidence="1">
    <name type="scientific">marine metagenome</name>
    <dbReference type="NCBI Taxonomy" id="408172"/>
    <lineage>
        <taxon>unclassified sequences</taxon>
        <taxon>metagenomes</taxon>
        <taxon>ecological metagenomes</taxon>
    </lineage>
</organism>
<dbReference type="AlphaFoldDB" id="A0A383EY60"/>
<proteinExistence type="predicted"/>
<name>A0A383EY60_9ZZZZ</name>
<evidence type="ECO:0000313" key="1">
    <source>
        <dbReference type="EMBL" id="SVE61058.1"/>
    </source>
</evidence>
<protein>
    <submittedName>
        <fullName evidence="1">Uncharacterized protein</fullName>
    </submittedName>
</protein>
<dbReference type="EMBL" id="UINC01229373">
    <property type="protein sequence ID" value="SVE61058.1"/>
    <property type="molecule type" value="Genomic_DNA"/>
</dbReference>
<sequence length="68" mass="8079">MTTKPKAKQKKVSRQREWQLRKAKEGLCIVCGKPQTQGKFCDEHTLMHRVRQRELMRKKLGCNRRNLG</sequence>
<reference evidence="1" key="1">
    <citation type="submission" date="2018-05" db="EMBL/GenBank/DDBJ databases">
        <authorList>
            <person name="Lanie J.A."/>
            <person name="Ng W.-L."/>
            <person name="Kazmierczak K.M."/>
            <person name="Andrzejewski T.M."/>
            <person name="Davidsen T.M."/>
            <person name="Wayne K.J."/>
            <person name="Tettelin H."/>
            <person name="Glass J.I."/>
            <person name="Rusch D."/>
            <person name="Podicherti R."/>
            <person name="Tsui H.-C.T."/>
            <person name="Winkler M.E."/>
        </authorList>
    </citation>
    <scope>NUCLEOTIDE SEQUENCE</scope>
</reference>
<accession>A0A383EY60</accession>
<gene>
    <name evidence="1" type="ORF">METZ01_LOCUS513912</name>
</gene>
<feature type="non-terminal residue" evidence="1">
    <location>
        <position position="68"/>
    </location>
</feature>